<dbReference type="SUPFAM" id="SSF51430">
    <property type="entry name" value="NAD(P)-linked oxidoreductase"/>
    <property type="match status" value="1"/>
</dbReference>
<dbReference type="Pfam" id="PF00248">
    <property type="entry name" value="Aldo_ket_red"/>
    <property type="match status" value="1"/>
</dbReference>
<evidence type="ECO:0000256" key="1">
    <source>
        <dbReference type="ARBA" id="ARBA00023002"/>
    </source>
</evidence>
<dbReference type="GO" id="GO:0005829">
    <property type="term" value="C:cytosol"/>
    <property type="evidence" value="ECO:0007669"/>
    <property type="project" value="UniProtKB-ARBA"/>
</dbReference>
<dbReference type="OrthoDB" id="37537at2759"/>
<keyword evidence="4" id="KW-1185">Reference proteome</keyword>
<accession>A0A1X2I5T4</accession>
<dbReference type="FunFam" id="3.20.20.100:FF:000004">
    <property type="entry name" value="Oxidoreductase, aldo/keto reductase"/>
    <property type="match status" value="1"/>
</dbReference>
<evidence type="ECO:0000313" key="3">
    <source>
        <dbReference type="EMBL" id="ORZ09940.1"/>
    </source>
</evidence>
<dbReference type="Proteomes" id="UP000193560">
    <property type="component" value="Unassembled WGS sequence"/>
</dbReference>
<sequence length="341" mass="38564">MEYVQFGKTGLRVSRIALGCMSYGSSQWQPWVKDEEESLALIEKAYGQGINFFDTADGYSNGESERILGKAIDKFKFPRGRIVVATKVFFPLADDMSRNILGAKPENDPAFVNGYGLSRKHIFDAVDASLKRLGLDYIDILYIHRYDDNTPIEETMEALHDVVKSGKVRYLGASSMNAWKFIQANYVAELRGWTKFVCMQNLYNLIYREEEREMIPFLANQGIAMVPWSPLARGLLSRPNQEKSVRADSDRAIAGFFAEKESANNAEINNRVAAIAEKKGVSMSQIALAWTFTKPFVTSPILGIGKEEHLYDLVNALKVKLTKEDTDYLEEPYIPRNLIPM</sequence>
<gene>
    <name evidence="3" type="ORF">BCR42DRAFT_423394</name>
</gene>
<organism evidence="3 4">
    <name type="scientific">Absidia repens</name>
    <dbReference type="NCBI Taxonomy" id="90262"/>
    <lineage>
        <taxon>Eukaryota</taxon>
        <taxon>Fungi</taxon>
        <taxon>Fungi incertae sedis</taxon>
        <taxon>Mucoromycota</taxon>
        <taxon>Mucoromycotina</taxon>
        <taxon>Mucoromycetes</taxon>
        <taxon>Mucorales</taxon>
        <taxon>Cunninghamellaceae</taxon>
        <taxon>Absidia</taxon>
    </lineage>
</organism>
<dbReference type="InterPro" id="IPR036812">
    <property type="entry name" value="NAD(P)_OxRdtase_dom_sf"/>
</dbReference>
<protein>
    <submittedName>
        <fullName evidence="3">NADP-dependent oxidoreductase domain-containing protein</fullName>
    </submittedName>
</protein>
<proteinExistence type="predicted"/>
<keyword evidence="1" id="KW-0560">Oxidoreductase</keyword>
<dbReference type="InterPro" id="IPR023210">
    <property type="entry name" value="NADP_OxRdtase_dom"/>
</dbReference>
<evidence type="ECO:0000313" key="4">
    <source>
        <dbReference type="Proteomes" id="UP000193560"/>
    </source>
</evidence>
<dbReference type="InterPro" id="IPR050523">
    <property type="entry name" value="AKR_Detox_Biosynth"/>
</dbReference>
<dbReference type="EMBL" id="MCGE01000026">
    <property type="protein sequence ID" value="ORZ09940.1"/>
    <property type="molecule type" value="Genomic_DNA"/>
</dbReference>
<dbReference type="GO" id="GO:0016491">
    <property type="term" value="F:oxidoreductase activity"/>
    <property type="evidence" value="ECO:0007669"/>
    <property type="project" value="UniProtKB-KW"/>
</dbReference>
<dbReference type="CDD" id="cd19079">
    <property type="entry name" value="AKR_EcYajO-like"/>
    <property type="match status" value="1"/>
</dbReference>
<name>A0A1X2I5T4_9FUNG</name>
<comment type="caution">
    <text evidence="3">The sequence shown here is derived from an EMBL/GenBank/DDBJ whole genome shotgun (WGS) entry which is preliminary data.</text>
</comment>
<dbReference type="AlphaFoldDB" id="A0A1X2I5T4"/>
<reference evidence="3 4" key="1">
    <citation type="submission" date="2016-07" db="EMBL/GenBank/DDBJ databases">
        <title>Pervasive Adenine N6-methylation of Active Genes in Fungi.</title>
        <authorList>
            <consortium name="DOE Joint Genome Institute"/>
            <person name="Mondo S.J."/>
            <person name="Dannebaum R.O."/>
            <person name="Kuo R.C."/>
            <person name="Labutti K."/>
            <person name="Haridas S."/>
            <person name="Kuo A."/>
            <person name="Salamov A."/>
            <person name="Ahrendt S.R."/>
            <person name="Lipzen A."/>
            <person name="Sullivan W."/>
            <person name="Andreopoulos W.B."/>
            <person name="Clum A."/>
            <person name="Lindquist E."/>
            <person name="Daum C."/>
            <person name="Ramamoorthy G.K."/>
            <person name="Gryganskyi A."/>
            <person name="Culley D."/>
            <person name="Magnuson J.K."/>
            <person name="James T.Y."/>
            <person name="O'Malley M.A."/>
            <person name="Stajich J.E."/>
            <person name="Spatafora J.W."/>
            <person name="Visel A."/>
            <person name="Grigoriev I.V."/>
        </authorList>
    </citation>
    <scope>NUCLEOTIDE SEQUENCE [LARGE SCALE GENOMIC DNA]</scope>
    <source>
        <strain evidence="3 4">NRRL 1336</strain>
    </source>
</reference>
<dbReference type="PANTHER" id="PTHR43364">
    <property type="entry name" value="NADH-SPECIFIC METHYLGLYOXAL REDUCTASE-RELATED"/>
    <property type="match status" value="1"/>
</dbReference>
<dbReference type="STRING" id="90262.A0A1X2I5T4"/>
<dbReference type="Gene3D" id="3.20.20.100">
    <property type="entry name" value="NADP-dependent oxidoreductase domain"/>
    <property type="match status" value="1"/>
</dbReference>
<dbReference type="PANTHER" id="PTHR43364:SF15">
    <property type="entry name" value="ARYL-ALCOHOL DEHYDROGENASE AAD16-RELATED"/>
    <property type="match status" value="1"/>
</dbReference>
<feature type="domain" description="NADP-dependent oxidoreductase" evidence="2">
    <location>
        <begin position="15"/>
        <end position="331"/>
    </location>
</feature>
<evidence type="ECO:0000259" key="2">
    <source>
        <dbReference type="Pfam" id="PF00248"/>
    </source>
</evidence>